<accession>A0ABU3WQC4</accession>
<keyword evidence="2 8" id="KW-0812">Transmembrane</keyword>
<protein>
    <submittedName>
        <fullName evidence="11">MFS transporter</fullName>
    </submittedName>
</protein>
<feature type="transmembrane region" description="Helical" evidence="8">
    <location>
        <begin position="255"/>
        <end position="278"/>
    </location>
</feature>
<dbReference type="Pfam" id="PF07690">
    <property type="entry name" value="MFS_1"/>
    <property type="match status" value="1"/>
</dbReference>
<keyword evidence="5" id="KW-0238">DNA-binding</keyword>
<evidence type="ECO:0000259" key="9">
    <source>
        <dbReference type="PROSITE" id="PS50850"/>
    </source>
</evidence>
<organism evidence="11 12">
    <name type="scientific">Rhodococcus zopfii</name>
    <dbReference type="NCBI Taxonomy" id="43772"/>
    <lineage>
        <taxon>Bacteria</taxon>
        <taxon>Bacillati</taxon>
        <taxon>Actinomycetota</taxon>
        <taxon>Actinomycetes</taxon>
        <taxon>Mycobacteriales</taxon>
        <taxon>Nocardiaceae</taxon>
        <taxon>Rhodococcus</taxon>
    </lineage>
</organism>
<dbReference type="PRINTS" id="PR00035">
    <property type="entry name" value="HTHGNTR"/>
</dbReference>
<keyword evidence="6 8" id="KW-0472">Membrane</keyword>
<dbReference type="InterPro" id="IPR020846">
    <property type="entry name" value="MFS_dom"/>
</dbReference>
<comment type="caution">
    <text evidence="11">The sequence shown here is derived from an EMBL/GenBank/DDBJ whole genome shotgun (WGS) entry which is preliminary data.</text>
</comment>
<evidence type="ECO:0000256" key="6">
    <source>
        <dbReference type="ARBA" id="ARBA00023136"/>
    </source>
</evidence>
<dbReference type="PROSITE" id="PS50949">
    <property type="entry name" value="HTH_GNTR"/>
    <property type="match status" value="1"/>
</dbReference>
<evidence type="ECO:0000256" key="3">
    <source>
        <dbReference type="ARBA" id="ARBA00022989"/>
    </source>
</evidence>
<keyword evidence="7" id="KW-0804">Transcription</keyword>
<evidence type="ECO:0000256" key="5">
    <source>
        <dbReference type="ARBA" id="ARBA00023125"/>
    </source>
</evidence>
<dbReference type="InterPro" id="IPR036388">
    <property type="entry name" value="WH-like_DNA-bd_sf"/>
</dbReference>
<dbReference type="Pfam" id="PF00392">
    <property type="entry name" value="GntR"/>
    <property type="match status" value="1"/>
</dbReference>
<evidence type="ECO:0000256" key="4">
    <source>
        <dbReference type="ARBA" id="ARBA00023015"/>
    </source>
</evidence>
<keyword evidence="12" id="KW-1185">Reference proteome</keyword>
<evidence type="ECO:0000256" key="7">
    <source>
        <dbReference type="ARBA" id="ARBA00023163"/>
    </source>
</evidence>
<proteinExistence type="predicted"/>
<dbReference type="InterPro" id="IPR011701">
    <property type="entry name" value="MFS"/>
</dbReference>
<reference evidence="11 12" key="1">
    <citation type="submission" date="2019-10" db="EMBL/GenBank/DDBJ databases">
        <title>Draft Genome Assembly of Rhodococcus zopfii DSM44189.</title>
        <authorList>
            <person name="Sutton J.M."/>
            <person name="Akob D.M."/>
            <person name="Bushman T.J."/>
        </authorList>
    </citation>
    <scope>NUCLEOTIDE SEQUENCE [LARGE SCALE GENOMIC DNA]</scope>
    <source>
        <strain evidence="11 12">DSM 44189</strain>
    </source>
</reference>
<feature type="domain" description="Major facilitator superfamily (MFS) profile" evidence="9">
    <location>
        <begin position="17"/>
        <end position="407"/>
    </location>
</feature>
<feature type="transmembrane region" description="Helical" evidence="8">
    <location>
        <begin position="175"/>
        <end position="195"/>
    </location>
</feature>
<feature type="transmembrane region" description="Helical" evidence="8">
    <location>
        <begin position="224"/>
        <end position="249"/>
    </location>
</feature>
<name>A0ABU3WQC4_9NOCA</name>
<evidence type="ECO:0000256" key="8">
    <source>
        <dbReference type="SAM" id="Phobius"/>
    </source>
</evidence>
<dbReference type="InterPro" id="IPR028978">
    <property type="entry name" value="Chorismate_lyase_/UTRA_dom_sf"/>
</dbReference>
<dbReference type="PROSITE" id="PS50850">
    <property type="entry name" value="MFS"/>
    <property type="match status" value="1"/>
</dbReference>
<dbReference type="InterPro" id="IPR000524">
    <property type="entry name" value="Tscrpt_reg_HTH_GntR"/>
</dbReference>
<sequence length="740" mass="77272">MATSLVVENETPSPQGLPIGFHLFSMLAGLSLGLTAPLTAGFAIALGSSAFEAGLSVASLTAIVFVMDIFGTRLLPYLEARRSISFGMALWSIGSFGSALSPNMPVMASFRLLQGLGLAFFASAAPQAAVAMAGPGNVGRALGRFTACMALGSVVGPLGGGALAAIGTGDTGLRIAFHVCGVLAALCAIGVWWVIPEHGADLPSVERPRLSLPRLPGILRPRSLMGLGLGATGQGVRSALAITLLPLVAVEEFGLSSVGIGVVLSCMFLLEVVIMSVGGAASDRRGRRPILTASSILGVGAVMAGVAALYLESVPLFVGAVIVLGVACGGMMSLPPAMAVDLASSPQVGLASYRISKDFGFTFYTILLGGSDRGDGVGRSAGLVRSVFRGRAGPGAGSGGRHFHPTRDEIFTIRTTSRNRDDENWVAGGSPRLLPPASSTVSQVEVTVSPYSGGTAVRSKIGALFWVRDLLRAEVLSGRFAQNPLPSEDRLQSKYGVGRATIREALRILTEQGLIERVRGAGTFVVCPEVFRHRVVNSWDLVQNSEAGPNRVAFKLTHLELMPAPGHVAAKLQVDDRDDVIVFEQLSFLDGSLLSLRCGWWPGDLLGAALTEGADLDRSPYEILEGMGRVLVGDTDLIVSASVADEHIAQLLGVSAGAALLDTERVIYNLDGRPVEFSMSHARGGQDHDGDFHAVAARALSCSVRSDGHVGCGPSCTRRRSWSGVAGWYSAAHILLEYPS</sequence>
<feature type="transmembrane region" description="Helical" evidence="8">
    <location>
        <begin position="316"/>
        <end position="334"/>
    </location>
</feature>
<dbReference type="PANTHER" id="PTHR44846:SF1">
    <property type="entry name" value="MANNOSYL-D-GLYCERATE TRANSPORT_METABOLISM SYSTEM REPRESSOR MNGR-RELATED"/>
    <property type="match status" value="1"/>
</dbReference>
<dbReference type="SMART" id="SM00866">
    <property type="entry name" value="UTRA"/>
    <property type="match status" value="1"/>
</dbReference>
<dbReference type="CDD" id="cd07377">
    <property type="entry name" value="WHTH_GntR"/>
    <property type="match status" value="1"/>
</dbReference>
<feature type="transmembrane region" description="Helical" evidence="8">
    <location>
        <begin position="53"/>
        <end position="71"/>
    </location>
</feature>
<dbReference type="EMBL" id="WBMO01000001">
    <property type="protein sequence ID" value="MDV2476202.1"/>
    <property type="molecule type" value="Genomic_DNA"/>
</dbReference>
<dbReference type="Gene3D" id="1.20.1250.20">
    <property type="entry name" value="MFS general substrate transporter like domains"/>
    <property type="match status" value="2"/>
</dbReference>
<keyword evidence="4" id="KW-0805">Transcription regulation</keyword>
<gene>
    <name evidence="11" type="ORF">F8M49_14150</name>
</gene>
<dbReference type="PANTHER" id="PTHR44846">
    <property type="entry name" value="MANNOSYL-D-GLYCERATE TRANSPORT/METABOLISM SYSTEM REPRESSOR MNGR-RELATED"/>
    <property type="match status" value="1"/>
</dbReference>
<dbReference type="Proteomes" id="UP001275440">
    <property type="component" value="Unassembled WGS sequence"/>
</dbReference>
<evidence type="ECO:0000256" key="1">
    <source>
        <dbReference type="ARBA" id="ARBA00004651"/>
    </source>
</evidence>
<dbReference type="InterPro" id="IPR011663">
    <property type="entry name" value="UTRA"/>
</dbReference>
<feature type="transmembrane region" description="Helical" evidence="8">
    <location>
        <begin position="21"/>
        <end position="47"/>
    </location>
</feature>
<evidence type="ECO:0000256" key="2">
    <source>
        <dbReference type="ARBA" id="ARBA00022692"/>
    </source>
</evidence>
<feature type="transmembrane region" description="Helical" evidence="8">
    <location>
        <begin position="290"/>
        <end position="310"/>
    </location>
</feature>
<dbReference type="SUPFAM" id="SSF103473">
    <property type="entry name" value="MFS general substrate transporter"/>
    <property type="match status" value="1"/>
</dbReference>
<dbReference type="SMART" id="SM00345">
    <property type="entry name" value="HTH_GNTR"/>
    <property type="match status" value="1"/>
</dbReference>
<evidence type="ECO:0000313" key="12">
    <source>
        <dbReference type="Proteomes" id="UP001275440"/>
    </source>
</evidence>
<dbReference type="Pfam" id="PF07702">
    <property type="entry name" value="UTRA"/>
    <property type="match status" value="1"/>
</dbReference>
<dbReference type="Gene3D" id="1.10.10.10">
    <property type="entry name" value="Winged helix-like DNA-binding domain superfamily/Winged helix DNA-binding domain"/>
    <property type="match status" value="1"/>
</dbReference>
<dbReference type="InterPro" id="IPR036390">
    <property type="entry name" value="WH_DNA-bd_sf"/>
</dbReference>
<dbReference type="CDD" id="cd17325">
    <property type="entry name" value="MFS_MdtG_SLC18_like"/>
    <property type="match status" value="1"/>
</dbReference>
<feature type="domain" description="HTH gntR-type" evidence="10">
    <location>
        <begin position="461"/>
        <end position="528"/>
    </location>
</feature>
<feature type="transmembrane region" description="Helical" evidence="8">
    <location>
        <begin position="145"/>
        <end position="169"/>
    </location>
</feature>
<evidence type="ECO:0000313" key="11">
    <source>
        <dbReference type="EMBL" id="MDV2476202.1"/>
    </source>
</evidence>
<keyword evidence="3 8" id="KW-1133">Transmembrane helix</keyword>
<feature type="transmembrane region" description="Helical" evidence="8">
    <location>
        <begin position="112"/>
        <end position="133"/>
    </location>
</feature>
<feature type="transmembrane region" description="Helical" evidence="8">
    <location>
        <begin position="83"/>
        <end position="100"/>
    </location>
</feature>
<comment type="subcellular location">
    <subcellularLocation>
        <location evidence="1">Cell membrane</location>
        <topology evidence="1">Multi-pass membrane protein</topology>
    </subcellularLocation>
</comment>
<evidence type="ECO:0000259" key="10">
    <source>
        <dbReference type="PROSITE" id="PS50949"/>
    </source>
</evidence>
<dbReference type="InterPro" id="IPR050679">
    <property type="entry name" value="Bact_HTH_transcr_reg"/>
</dbReference>
<dbReference type="SUPFAM" id="SSF64288">
    <property type="entry name" value="Chorismate lyase-like"/>
    <property type="match status" value="1"/>
</dbReference>
<dbReference type="SUPFAM" id="SSF46785">
    <property type="entry name" value="Winged helix' DNA-binding domain"/>
    <property type="match status" value="1"/>
</dbReference>
<dbReference type="Gene3D" id="3.40.1410.10">
    <property type="entry name" value="Chorismate lyase-like"/>
    <property type="match status" value="1"/>
</dbReference>
<dbReference type="InterPro" id="IPR036259">
    <property type="entry name" value="MFS_trans_sf"/>
</dbReference>